<comment type="caution">
    <text evidence="2">The sequence shown here is derived from an EMBL/GenBank/DDBJ whole genome shotgun (WGS) entry which is preliminary data.</text>
</comment>
<sequence>MRKLKYGNCDISDWSGKLNTNNDNPLLTGFWIESSLLISPKEQVEVMEHIFGDDTDYSQETVEQLKQVMLLSELNDEDTLIYGKTGMGKDYGITVDSWFTGFCESGDKKVYFCVYLGKTDGQSVSSTKAKEIAINIVHDYMN</sequence>
<evidence type="ECO:0000259" key="1">
    <source>
        <dbReference type="Pfam" id="PF00905"/>
    </source>
</evidence>
<dbReference type="EMBL" id="DXET01000180">
    <property type="protein sequence ID" value="HIX81940.1"/>
    <property type="molecule type" value="Genomic_DNA"/>
</dbReference>
<dbReference type="GO" id="GO:0008658">
    <property type="term" value="F:penicillin binding"/>
    <property type="evidence" value="ECO:0007669"/>
    <property type="project" value="InterPro"/>
</dbReference>
<feature type="domain" description="Penicillin-binding protein transpeptidase" evidence="1">
    <location>
        <begin position="1"/>
        <end position="136"/>
    </location>
</feature>
<evidence type="ECO:0000313" key="3">
    <source>
        <dbReference type="Proteomes" id="UP000886724"/>
    </source>
</evidence>
<dbReference type="InterPro" id="IPR001460">
    <property type="entry name" value="PCN-bd_Tpept"/>
</dbReference>
<accession>A0A9D2BM96</accession>
<protein>
    <recommendedName>
        <fullName evidence="1">Penicillin-binding protein transpeptidase domain-containing protein</fullName>
    </recommendedName>
</protein>
<name>A0A9D2BM96_9FIRM</name>
<proteinExistence type="predicted"/>
<dbReference type="Gene3D" id="3.40.710.10">
    <property type="entry name" value="DD-peptidase/beta-lactamase superfamily"/>
    <property type="match status" value="1"/>
</dbReference>
<organism evidence="2 3">
    <name type="scientific">Candidatus Erysipelatoclostridium merdavium</name>
    <dbReference type="NCBI Taxonomy" id="2838566"/>
    <lineage>
        <taxon>Bacteria</taxon>
        <taxon>Bacillati</taxon>
        <taxon>Bacillota</taxon>
        <taxon>Erysipelotrichia</taxon>
        <taxon>Erysipelotrichales</taxon>
        <taxon>Erysipelotrichales incertae sedis</taxon>
    </lineage>
</organism>
<gene>
    <name evidence="2" type="ORF">H9980_08230</name>
</gene>
<dbReference type="InterPro" id="IPR012338">
    <property type="entry name" value="Beta-lactam/transpept-like"/>
</dbReference>
<evidence type="ECO:0000313" key="2">
    <source>
        <dbReference type="EMBL" id="HIX81940.1"/>
    </source>
</evidence>
<reference evidence="2" key="2">
    <citation type="submission" date="2021-04" db="EMBL/GenBank/DDBJ databases">
        <authorList>
            <person name="Gilroy R."/>
        </authorList>
    </citation>
    <scope>NUCLEOTIDE SEQUENCE</scope>
    <source>
        <strain evidence="2">ChiGjej1B1-14440</strain>
    </source>
</reference>
<reference evidence="2" key="1">
    <citation type="journal article" date="2021" name="PeerJ">
        <title>Extensive microbial diversity within the chicken gut microbiome revealed by metagenomics and culture.</title>
        <authorList>
            <person name="Gilroy R."/>
            <person name="Ravi A."/>
            <person name="Getino M."/>
            <person name="Pursley I."/>
            <person name="Horton D.L."/>
            <person name="Alikhan N.F."/>
            <person name="Baker D."/>
            <person name="Gharbi K."/>
            <person name="Hall N."/>
            <person name="Watson M."/>
            <person name="Adriaenssens E.M."/>
            <person name="Foster-Nyarko E."/>
            <person name="Jarju S."/>
            <person name="Secka A."/>
            <person name="Antonio M."/>
            <person name="Oren A."/>
            <person name="Chaudhuri R.R."/>
            <person name="La Ragione R."/>
            <person name="Hildebrand F."/>
            <person name="Pallen M.J."/>
        </authorList>
    </citation>
    <scope>NUCLEOTIDE SEQUENCE</scope>
    <source>
        <strain evidence="2">ChiGjej1B1-14440</strain>
    </source>
</reference>
<dbReference type="AlphaFoldDB" id="A0A9D2BM96"/>
<dbReference type="SUPFAM" id="SSF56601">
    <property type="entry name" value="beta-lactamase/transpeptidase-like"/>
    <property type="match status" value="1"/>
</dbReference>
<dbReference type="Proteomes" id="UP000886724">
    <property type="component" value="Unassembled WGS sequence"/>
</dbReference>
<dbReference type="Pfam" id="PF00905">
    <property type="entry name" value="Transpeptidase"/>
    <property type="match status" value="1"/>
</dbReference>